<gene>
    <name evidence="2" type="ORF">CALCODRAFT_497803</name>
</gene>
<dbReference type="InParanoid" id="A0A165F3C5"/>
<dbReference type="Proteomes" id="UP000076842">
    <property type="component" value="Unassembled WGS sequence"/>
</dbReference>
<protein>
    <submittedName>
        <fullName evidence="2">Uncharacterized protein</fullName>
    </submittedName>
</protein>
<feature type="region of interest" description="Disordered" evidence="1">
    <location>
        <begin position="1"/>
        <end position="108"/>
    </location>
</feature>
<feature type="compositionally biased region" description="Low complexity" evidence="1">
    <location>
        <begin position="31"/>
        <end position="48"/>
    </location>
</feature>
<dbReference type="AlphaFoldDB" id="A0A165F3C5"/>
<reference evidence="2 3" key="1">
    <citation type="journal article" date="2016" name="Mol. Biol. Evol.">
        <title>Comparative Genomics of Early-Diverging Mushroom-Forming Fungi Provides Insights into the Origins of Lignocellulose Decay Capabilities.</title>
        <authorList>
            <person name="Nagy L.G."/>
            <person name="Riley R."/>
            <person name="Tritt A."/>
            <person name="Adam C."/>
            <person name="Daum C."/>
            <person name="Floudas D."/>
            <person name="Sun H."/>
            <person name="Yadav J.S."/>
            <person name="Pangilinan J."/>
            <person name="Larsson K.H."/>
            <person name="Matsuura K."/>
            <person name="Barry K."/>
            <person name="Labutti K."/>
            <person name="Kuo R."/>
            <person name="Ohm R.A."/>
            <person name="Bhattacharya S.S."/>
            <person name="Shirouzu T."/>
            <person name="Yoshinaga Y."/>
            <person name="Martin F.M."/>
            <person name="Grigoriev I.V."/>
            <person name="Hibbett D.S."/>
        </authorList>
    </citation>
    <scope>NUCLEOTIDE SEQUENCE [LARGE SCALE GENOMIC DNA]</scope>
    <source>
        <strain evidence="2 3">HHB12733</strain>
    </source>
</reference>
<keyword evidence="3" id="KW-1185">Reference proteome</keyword>
<proteinExistence type="predicted"/>
<dbReference type="EMBL" id="KV423983">
    <property type="protein sequence ID" value="KZT56099.1"/>
    <property type="molecule type" value="Genomic_DNA"/>
</dbReference>
<sequence length="108" mass="11902">MALPFPRAPTPRRPSNAGAAVSEPSRRHRVVTVPQQQVLELPQLLSPPRVAALADSPDPAGPQRSSLLEHPPQPVKQTVEQPVEQNQNQNQKQKQKQKQTSARASRDV</sequence>
<feature type="compositionally biased region" description="Pro residues" evidence="1">
    <location>
        <begin position="1"/>
        <end position="12"/>
    </location>
</feature>
<accession>A0A165F3C5</accession>
<name>A0A165F3C5_9BASI</name>
<feature type="compositionally biased region" description="Polar residues" evidence="1">
    <location>
        <begin position="75"/>
        <end position="84"/>
    </location>
</feature>
<evidence type="ECO:0000313" key="3">
    <source>
        <dbReference type="Proteomes" id="UP000076842"/>
    </source>
</evidence>
<evidence type="ECO:0000313" key="2">
    <source>
        <dbReference type="EMBL" id="KZT56099.1"/>
    </source>
</evidence>
<organism evidence="2 3">
    <name type="scientific">Calocera cornea HHB12733</name>
    <dbReference type="NCBI Taxonomy" id="1353952"/>
    <lineage>
        <taxon>Eukaryota</taxon>
        <taxon>Fungi</taxon>
        <taxon>Dikarya</taxon>
        <taxon>Basidiomycota</taxon>
        <taxon>Agaricomycotina</taxon>
        <taxon>Dacrymycetes</taxon>
        <taxon>Dacrymycetales</taxon>
        <taxon>Dacrymycetaceae</taxon>
        <taxon>Calocera</taxon>
    </lineage>
</organism>
<evidence type="ECO:0000256" key="1">
    <source>
        <dbReference type="SAM" id="MobiDB-lite"/>
    </source>
</evidence>